<sequence>MLTFEFILIGKTTWNYPLLIAIILIAVIYLALIHRFAKEHFVPFQPISFFISCALFLFIAASPFAIISHLSFSLHMVQMSILYFIIPPLMMLGIPEQLLNQLPRFPKHKWLTLTRLSPKIALYTFATLFLLYHLPFILTIIAGNPLLKNGYLFLLFALSFSMWKPLASPDPLFRLCTCKMKRYAFISGVAITPACLLFIGSAFLGYTGNPLFDQLIAHLCGPANLDALPIMPWPFNTKYDQVLAGFLMIGLHKLSLFMTLRLERKISIHFYEELESEVEKRCV</sequence>
<evidence type="ECO:0000256" key="6">
    <source>
        <dbReference type="SAM" id="Phobius"/>
    </source>
</evidence>
<dbReference type="Proteomes" id="UP001597231">
    <property type="component" value="Unassembled WGS sequence"/>
</dbReference>
<evidence type="ECO:0000256" key="4">
    <source>
        <dbReference type="ARBA" id="ARBA00022989"/>
    </source>
</evidence>
<evidence type="ECO:0000313" key="7">
    <source>
        <dbReference type="EMBL" id="MFD1206209.1"/>
    </source>
</evidence>
<proteinExistence type="predicted"/>
<dbReference type="InterPro" id="IPR019108">
    <property type="entry name" value="Caa3_assmbl_CtaG-rel"/>
</dbReference>
<protein>
    <submittedName>
        <fullName evidence="7">Cytochrome c oxidase assembly protein</fullName>
    </submittedName>
</protein>
<feature type="transmembrane region" description="Helical" evidence="6">
    <location>
        <begin position="81"/>
        <end position="99"/>
    </location>
</feature>
<feature type="transmembrane region" description="Helical" evidence="6">
    <location>
        <begin position="16"/>
        <end position="37"/>
    </location>
</feature>
<comment type="subcellular location">
    <subcellularLocation>
        <location evidence="1">Cell membrane</location>
        <topology evidence="1">Multi-pass membrane protein</topology>
    </subcellularLocation>
</comment>
<feature type="transmembrane region" description="Helical" evidence="6">
    <location>
        <begin position="49"/>
        <end position="69"/>
    </location>
</feature>
<name>A0ABW3U3E8_9BACL</name>
<evidence type="ECO:0000256" key="3">
    <source>
        <dbReference type="ARBA" id="ARBA00022692"/>
    </source>
</evidence>
<keyword evidence="3 6" id="KW-0812">Transmembrane</keyword>
<evidence type="ECO:0000256" key="5">
    <source>
        <dbReference type="ARBA" id="ARBA00023136"/>
    </source>
</evidence>
<keyword evidence="8" id="KW-1185">Reference proteome</keyword>
<feature type="transmembrane region" description="Helical" evidence="6">
    <location>
        <begin position="183"/>
        <end position="206"/>
    </location>
</feature>
<gene>
    <name evidence="7" type="ORF">ACFQ38_14010</name>
</gene>
<dbReference type="Pfam" id="PF09678">
    <property type="entry name" value="Caa3_CtaG"/>
    <property type="match status" value="1"/>
</dbReference>
<evidence type="ECO:0000313" key="8">
    <source>
        <dbReference type="Proteomes" id="UP001597231"/>
    </source>
</evidence>
<organism evidence="7 8">
    <name type="scientific">Sporosarcina contaminans</name>
    <dbReference type="NCBI Taxonomy" id="633403"/>
    <lineage>
        <taxon>Bacteria</taxon>
        <taxon>Bacillati</taxon>
        <taxon>Bacillota</taxon>
        <taxon>Bacilli</taxon>
        <taxon>Bacillales</taxon>
        <taxon>Caryophanaceae</taxon>
        <taxon>Sporosarcina</taxon>
    </lineage>
</organism>
<feature type="transmembrane region" description="Helical" evidence="6">
    <location>
        <begin position="146"/>
        <end position="163"/>
    </location>
</feature>
<dbReference type="RefSeq" id="WP_381481649.1">
    <property type="nucleotide sequence ID" value="NZ_JBHTLT010000116.1"/>
</dbReference>
<keyword evidence="5 6" id="KW-0472">Membrane</keyword>
<comment type="caution">
    <text evidence="7">The sequence shown here is derived from an EMBL/GenBank/DDBJ whole genome shotgun (WGS) entry which is preliminary data.</text>
</comment>
<evidence type="ECO:0000256" key="2">
    <source>
        <dbReference type="ARBA" id="ARBA00022475"/>
    </source>
</evidence>
<feature type="transmembrane region" description="Helical" evidence="6">
    <location>
        <begin position="242"/>
        <end position="260"/>
    </location>
</feature>
<accession>A0ABW3U3E8</accession>
<dbReference type="EMBL" id="JBHTLT010000116">
    <property type="protein sequence ID" value="MFD1206209.1"/>
    <property type="molecule type" value="Genomic_DNA"/>
</dbReference>
<evidence type="ECO:0000256" key="1">
    <source>
        <dbReference type="ARBA" id="ARBA00004651"/>
    </source>
</evidence>
<keyword evidence="2" id="KW-1003">Cell membrane</keyword>
<feature type="transmembrane region" description="Helical" evidence="6">
    <location>
        <begin position="120"/>
        <end position="140"/>
    </location>
</feature>
<reference evidence="8" key="1">
    <citation type="journal article" date="2019" name="Int. J. Syst. Evol. Microbiol.">
        <title>The Global Catalogue of Microorganisms (GCM) 10K type strain sequencing project: providing services to taxonomists for standard genome sequencing and annotation.</title>
        <authorList>
            <consortium name="The Broad Institute Genomics Platform"/>
            <consortium name="The Broad Institute Genome Sequencing Center for Infectious Disease"/>
            <person name="Wu L."/>
            <person name="Ma J."/>
        </authorList>
    </citation>
    <scope>NUCLEOTIDE SEQUENCE [LARGE SCALE GENOMIC DNA]</scope>
    <source>
        <strain evidence="8">CCUG 53915</strain>
    </source>
</reference>
<keyword evidence="4 6" id="KW-1133">Transmembrane helix</keyword>